<proteinExistence type="predicted"/>
<protein>
    <submittedName>
        <fullName evidence="2">Uncharacterized protein</fullName>
    </submittedName>
</protein>
<evidence type="ECO:0000313" key="2">
    <source>
        <dbReference type="EMBL" id="CAD9681793.1"/>
    </source>
</evidence>
<reference evidence="2" key="1">
    <citation type="submission" date="2021-01" db="EMBL/GenBank/DDBJ databases">
        <authorList>
            <person name="Corre E."/>
            <person name="Pelletier E."/>
            <person name="Niang G."/>
            <person name="Scheremetjew M."/>
            <person name="Finn R."/>
            <person name="Kale V."/>
            <person name="Holt S."/>
            <person name="Cochrane G."/>
            <person name="Meng A."/>
            <person name="Brown T."/>
            <person name="Cohen L."/>
        </authorList>
    </citation>
    <scope>NUCLEOTIDE SEQUENCE</scope>
    <source>
        <strain evidence="2">CCMP1452</strain>
    </source>
</reference>
<feature type="compositionally biased region" description="Basic residues" evidence="1">
    <location>
        <begin position="150"/>
        <end position="159"/>
    </location>
</feature>
<gene>
    <name evidence="2" type="ORF">EANT1437_LOCUS9879</name>
</gene>
<accession>A0A7S2RV99</accession>
<feature type="compositionally biased region" description="Basic residues" evidence="1">
    <location>
        <begin position="191"/>
        <end position="205"/>
    </location>
</feature>
<organism evidence="2">
    <name type="scientific">Eucampia antarctica</name>
    <dbReference type="NCBI Taxonomy" id="49252"/>
    <lineage>
        <taxon>Eukaryota</taxon>
        <taxon>Sar</taxon>
        <taxon>Stramenopiles</taxon>
        <taxon>Ochrophyta</taxon>
        <taxon>Bacillariophyta</taxon>
        <taxon>Mediophyceae</taxon>
        <taxon>Biddulphiophycidae</taxon>
        <taxon>Hemiaulales</taxon>
        <taxon>Hemiaulaceae</taxon>
        <taxon>Eucampia</taxon>
    </lineage>
</organism>
<dbReference type="AlphaFoldDB" id="A0A7S2RV99"/>
<sequence length="238" mass="27495">MMNYADAIEEVRSSRDTPRVKTHTHVVTPKDYPSKAPTRMIFSMKEGIMRNVLEIENDKGRKHSRRISYLTVCSDPNCDILYHTCCQEESRMREIPKFDGLSCFEICHHEDCKDLFANICRGNSMYSSSLRNNPAKTFITEVYKDDLPRRSQRTTKGRPTKVAQNRPNRITNLDEATPDTDSEESQLSNPRVRKRKSQRMTLKRPARRTAASNVCSLFFSIEYCGIGAFLVCIDVYHI</sequence>
<evidence type="ECO:0000256" key="1">
    <source>
        <dbReference type="SAM" id="MobiDB-lite"/>
    </source>
</evidence>
<dbReference type="EMBL" id="HBHI01019264">
    <property type="protein sequence ID" value="CAD9681793.1"/>
    <property type="molecule type" value="Transcribed_RNA"/>
</dbReference>
<feature type="compositionally biased region" description="Polar residues" evidence="1">
    <location>
        <begin position="162"/>
        <end position="171"/>
    </location>
</feature>
<feature type="region of interest" description="Disordered" evidence="1">
    <location>
        <begin position="148"/>
        <end position="205"/>
    </location>
</feature>
<name>A0A7S2RV99_9STRA</name>